<dbReference type="Pfam" id="PF00126">
    <property type="entry name" value="HTH_1"/>
    <property type="match status" value="1"/>
</dbReference>
<protein>
    <submittedName>
        <fullName evidence="6">LysR family transcriptional regulator</fullName>
    </submittedName>
</protein>
<evidence type="ECO:0000256" key="2">
    <source>
        <dbReference type="ARBA" id="ARBA00023015"/>
    </source>
</evidence>
<evidence type="ECO:0000313" key="7">
    <source>
        <dbReference type="Proteomes" id="UP000324536"/>
    </source>
</evidence>
<dbReference type="InterPro" id="IPR000847">
    <property type="entry name" value="LysR_HTH_N"/>
</dbReference>
<evidence type="ECO:0000256" key="3">
    <source>
        <dbReference type="ARBA" id="ARBA00023125"/>
    </source>
</evidence>
<dbReference type="PROSITE" id="PS50931">
    <property type="entry name" value="HTH_LYSR"/>
    <property type="match status" value="1"/>
</dbReference>
<dbReference type="Proteomes" id="UP000324536">
    <property type="component" value="Chromosome"/>
</dbReference>
<keyword evidence="4" id="KW-0804">Transcription</keyword>
<reference evidence="6 7" key="1">
    <citation type="submission" date="2019-09" db="EMBL/GenBank/DDBJ databases">
        <title>Genome sequencing of strain KACC 21233.</title>
        <authorList>
            <person name="Heo J."/>
            <person name="Kim S.-J."/>
            <person name="Kim J.-S."/>
            <person name="Hong S.-B."/>
            <person name="Kwon S.-W."/>
        </authorList>
    </citation>
    <scope>NUCLEOTIDE SEQUENCE [LARGE SCALE GENOMIC DNA]</scope>
    <source>
        <strain evidence="6 7">KACC 21233</strain>
    </source>
</reference>
<name>A0A5C1YS16_9PROT</name>
<dbReference type="SUPFAM" id="SSF53850">
    <property type="entry name" value="Periplasmic binding protein-like II"/>
    <property type="match status" value="1"/>
</dbReference>
<dbReference type="Gene3D" id="3.40.190.290">
    <property type="match status" value="1"/>
</dbReference>
<dbReference type="AlphaFoldDB" id="A0A5C1YS16"/>
<comment type="similarity">
    <text evidence="1">Belongs to the LysR transcriptional regulatory family.</text>
</comment>
<evidence type="ECO:0000256" key="1">
    <source>
        <dbReference type="ARBA" id="ARBA00009437"/>
    </source>
</evidence>
<proteinExistence type="inferred from homology"/>
<dbReference type="GO" id="GO:0043565">
    <property type="term" value="F:sequence-specific DNA binding"/>
    <property type="evidence" value="ECO:0007669"/>
    <property type="project" value="TreeGrafter"/>
</dbReference>
<dbReference type="PANTHER" id="PTHR30537:SF5">
    <property type="entry name" value="HTH-TYPE TRANSCRIPTIONAL ACTIVATOR TTDR-RELATED"/>
    <property type="match status" value="1"/>
</dbReference>
<dbReference type="SUPFAM" id="SSF46785">
    <property type="entry name" value="Winged helix' DNA-binding domain"/>
    <property type="match status" value="1"/>
</dbReference>
<dbReference type="OrthoDB" id="9812435at2"/>
<accession>A0A5C1YS16</accession>
<dbReference type="InterPro" id="IPR036388">
    <property type="entry name" value="WH-like_DNA-bd_sf"/>
</dbReference>
<dbReference type="PANTHER" id="PTHR30537">
    <property type="entry name" value="HTH-TYPE TRANSCRIPTIONAL REGULATOR"/>
    <property type="match status" value="1"/>
</dbReference>
<dbReference type="InterPro" id="IPR058163">
    <property type="entry name" value="LysR-type_TF_proteobact-type"/>
</dbReference>
<dbReference type="Gene3D" id="1.10.10.10">
    <property type="entry name" value="Winged helix-like DNA-binding domain superfamily/Winged helix DNA-binding domain"/>
    <property type="match status" value="1"/>
</dbReference>
<feature type="domain" description="HTH lysR-type" evidence="5">
    <location>
        <begin position="4"/>
        <end position="61"/>
    </location>
</feature>
<dbReference type="InterPro" id="IPR036390">
    <property type="entry name" value="WH_DNA-bd_sf"/>
</dbReference>
<organism evidence="6 7">
    <name type="scientific">Acetobacter vaccinii</name>
    <dbReference type="NCBI Taxonomy" id="2592655"/>
    <lineage>
        <taxon>Bacteria</taxon>
        <taxon>Pseudomonadati</taxon>
        <taxon>Pseudomonadota</taxon>
        <taxon>Alphaproteobacteria</taxon>
        <taxon>Acetobacterales</taxon>
        <taxon>Acetobacteraceae</taxon>
        <taxon>Acetobacter</taxon>
    </lineage>
</organism>
<evidence type="ECO:0000259" key="5">
    <source>
        <dbReference type="PROSITE" id="PS50931"/>
    </source>
</evidence>
<keyword evidence="7" id="KW-1185">Reference proteome</keyword>
<dbReference type="GO" id="GO:0003700">
    <property type="term" value="F:DNA-binding transcription factor activity"/>
    <property type="evidence" value="ECO:0007669"/>
    <property type="project" value="InterPro"/>
</dbReference>
<sequence length="302" mass="32889">MRLPDFEGWAIFAKVAECGSFARAADEVQLSRPTVSKAVSRLEQTLGVALFNRTSRQLSLTEEGRALLGHASRMLGAAQSAETEAMEGTARLSGPIRLAAPMCFGVHHVAPLLPAFLRQYPGIDILADFSDTAVDLVADGFDLALRIASLADSSLRARKLCPVRLLLVAAPFWLAEVGRPQHPRDLVGRKGFVYTNTAAPGTLRFQHGQTGEDFVLSQAARMRSNNAEAFLPVLREGLGYGLFPAFMVHSALMAGEVEVILPDWQVASIALYLVTPPSPLRSARVNVFMNYLTDRFLAPTWL</sequence>
<dbReference type="Pfam" id="PF03466">
    <property type="entry name" value="LysR_substrate"/>
    <property type="match status" value="1"/>
</dbReference>
<keyword evidence="3" id="KW-0238">DNA-binding</keyword>
<keyword evidence="2" id="KW-0805">Transcription regulation</keyword>
<dbReference type="RefSeq" id="WP_149280262.1">
    <property type="nucleotide sequence ID" value="NZ_CP043506.1"/>
</dbReference>
<dbReference type="InterPro" id="IPR005119">
    <property type="entry name" value="LysR_subst-bd"/>
</dbReference>
<dbReference type="CDD" id="cd08422">
    <property type="entry name" value="PBP2_CrgA_like"/>
    <property type="match status" value="1"/>
</dbReference>
<evidence type="ECO:0000256" key="4">
    <source>
        <dbReference type="ARBA" id="ARBA00023163"/>
    </source>
</evidence>
<dbReference type="PRINTS" id="PR00039">
    <property type="entry name" value="HTHLYSR"/>
</dbReference>
<gene>
    <name evidence="6" type="ORF">FLP30_06275</name>
</gene>
<dbReference type="KEGG" id="acek:FLP30_06275"/>
<dbReference type="EMBL" id="CP043506">
    <property type="protein sequence ID" value="QEO18603.1"/>
    <property type="molecule type" value="Genomic_DNA"/>
</dbReference>
<dbReference type="GO" id="GO:0006351">
    <property type="term" value="P:DNA-templated transcription"/>
    <property type="evidence" value="ECO:0007669"/>
    <property type="project" value="TreeGrafter"/>
</dbReference>
<dbReference type="FunFam" id="1.10.10.10:FF:000001">
    <property type="entry name" value="LysR family transcriptional regulator"/>
    <property type="match status" value="1"/>
</dbReference>
<evidence type="ECO:0000313" key="6">
    <source>
        <dbReference type="EMBL" id="QEO18603.1"/>
    </source>
</evidence>